<evidence type="ECO:0000256" key="5">
    <source>
        <dbReference type="ARBA" id="ARBA00022475"/>
    </source>
</evidence>
<feature type="transmembrane region" description="Helical" evidence="9">
    <location>
        <begin position="505"/>
        <end position="525"/>
    </location>
</feature>
<keyword evidence="8 9" id="KW-0472">Membrane</keyword>
<accession>A0A399QYH9</accession>
<evidence type="ECO:0000256" key="4">
    <source>
        <dbReference type="ARBA" id="ARBA00022448"/>
    </source>
</evidence>
<feature type="domain" description="ABC transmembrane type-1" evidence="10">
    <location>
        <begin position="315"/>
        <end position="521"/>
    </location>
</feature>
<feature type="transmembrane region" description="Helical" evidence="9">
    <location>
        <begin position="388"/>
        <end position="410"/>
    </location>
</feature>
<keyword evidence="4" id="KW-0813">Transport</keyword>
<proteinExistence type="inferred from homology"/>
<feature type="transmembrane region" description="Helical" evidence="9">
    <location>
        <begin position="360"/>
        <end position="382"/>
    </location>
</feature>
<dbReference type="NCBIfam" id="TIGR00974">
    <property type="entry name" value="3a0107s02c"/>
    <property type="match status" value="1"/>
</dbReference>
<dbReference type="OrthoDB" id="9807065at2"/>
<gene>
    <name evidence="11" type="primary">pstA</name>
    <name evidence="11" type="ORF">D1224_04765</name>
</gene>
<dbReference type="Pfam" id="PF11812">
    <property type="entry name" value="DUF3333"/>
    <property type="match status" value="1"/>
</dbReference>
<dbReference type="InterPro" id="IPR035906">
    <property type="entry name" value="MetI-like_sf"/>
</dbReference>
<keyword evidence="6 9" id="KW-0812">Transmembrane</keyword>
<dbReference type="GO" id="GO:0035435">
    <property type="term" value="P:phosphate ion transmembrane transport"/>
    <property type="evidence" value="ECO:0007669"/>
    <property type="project" value="InterPro"/>
</dbReference>
<organism evidence="11 12">
    <name type="scientific">Henriciella barbarensis</name>
    <dbReference type="NCBI Taxonomy" id="86342"/>
    <lineage>
        <taxon>Bacteria</taxon>
        <taxon>Pseudomonadati</taxon>
        <taxon>Pseudomonadota</taxon>
        <taxon>Alphaproteobacteria</taxon>
        <taxon>Hyphomonadales</taxon>
        <taxon>Hyphomonadaceae</taxon>
        <taxon>Henriciella</taxon>
    </lineage>
</organism>
<keyword evidence="5 9" id="KW-1003">Cell membrane</keyword>
<dbReference type="InterPro" id="IPR000515">
    <property type="entry name" value="MetI-like"/>
</dbReference>
<dbReference type="AlphaFoldDB" id="A0A399QYH9"/>
<dbReference type="PANTHER" id="PTHR43470">
    <property type="entry name" value="PHOSPHATE TRANSPORT SYSTEM PERMEASE PROTEIN PSTA-RELATED"/>
    <property type="match status" value="1"/>
</dbReference>
<comment type="similarity">
    <text evidence="2 9">Belongs to the binding-protein-dependent transport system permease family. CysTW subfamily.</text>
</comment>
<feature type="transmembrane region" description="Helical" evidence="9">
    <location>
        <begin position="312"/>
        <end position="340"/>
    </location>
</feature>
<dbReference type="RefSeq" id="WP_119378770.1">
    <property type="nucleotide sequence ID" value="NZ_QWGB01000005.1"/>
</dbReference>
<dbReference type="PANTHER" id="PTHR43470:SF5">
    <property type="entry name" value="PHOSPHATE TRANSPORT SYSTEM PERMEASE PROTEIN PSTA"/>
    <property type="match status" value="1"/>
</dbReference>
<evidence type="ECO:0000256" key="8">
    <source>
        <dbReference type="ARBA" id="ARBA00023136"/>
    </source>
</evidence>
<name>A0A399QYH9_9PROT</name>
<evidence type="ECO:0000313" key="11">
    <source>
        <dbReference type="EMBL" id="RIJ23581.1"/>
    </source>
</evidence>
<evidence type="ECO:0000259" key="10">
    <source>
        <dbReference type="PROSITE" id="PS50928"/>
    </source>
</evidence>
<comment type="caution">
    <text evidence="9">Lacks conserved residue(s) required for the propagation of feature annotation.</text>
</comment>
<sequence>MNSPSEGAANTGSFVTEEALRRLKKRHGAEARFKLYGQLAIGIAIVALVTLLISIFGQASSAFSRHVLSYDLNIEASYVDPERTRDPDTIARNVSGFNLMLQDQLADEFLSEDADRNIQRELYGMFTRLAVLPIARATADSPQTIGSEQTFNVALADDIDLFLKGGVSARKSVAVGVVAAGEGSVEDGITLTLASLDAVEKLRATLTELTRTDVDNAPAVALMKAGNTWYRLEESEGRSLSLTYLAGPRMLPSNGAAIEALVLAQSQENRTVTDRQIAWTEILRAQGRIKSKLNTTLFTNSDSTYPELAGTAAAIVGSLLTMLVTAMLAIPVGIFAAVYLEEFAPKNKLTSLIEVNINNLAAVPSIVFGLLGAAVFINFMGLPRSVPLVGGLVLGLLVLPTVIIASRAALTAVPPSIRTAALGVGASKTQSVFHHVLPLAAPGIMTGAIIGMARALGETAPLLLIGMVAFVAEVPDGPMDESTVLPVLIYKWSTGAERAWEPQTAAAIIVLLVFLVLMNLIAIILRRRFERRW</sequence>
<evidence type="ECO:0000256" key="9">
    <source>
        <dbReference type="RuleBase" id="RU363043"/>
    </source>
</evidence>
<dbReference type="GO" id="GO:0005886">
    <property type="term" value="C:plasma membrane"/>
    <property type="evidence" value="ECO:0007669"/>
    <property type="project" value="UniProtKB-SubCell"/>
</dbReference>
<dbReference type="EMBL" id="QWGB01000005">
    <property type="protein sequence ID" value="RIJ23581.1"/>
    <property type="molecule type" value="Genomic_DNA"/>
</dbReference>
<dbReference type="SUPFAM" id="SSF161098">
    <property type="entry name" value="MetI-like"/>
    <property type="match status" value="1"/>
</dbReference>
<dbReference type="CDD" id="cd06261">
    <property type="entry name" value="TM_PBP2"/>
    <property type="match status" value="1"/>
</dbReference>
<keyword evidence="12" id="KW-1185">Reference proteome</keyword>
<protein>
    <recommendedName>
        <fullName evidence="3 9">Phosphate transport system permease protein PstA</fullName>
    </recommendedName>
</protein>
<dbReference type="Gene3D" id="1.10.3720.10">
    <property type="entry name" value="MetI-like"/>
    <property type="match status" value="1"/>
</dbReference>
<evidence type="ECO:0000256" key="3">
    <source>
        <dbReference type="ARBA" id="ARBA00016864"/>
    </source>
</evidence>
<dbReference type="Pfam" id="PF00528">
    <property type="entry name" value="BPD_transp_1"/>
    <property type="match status" value="1"/>
</dbReference>
<dbReference type="InterPro" id="IPR005672">
    <property type="entry name" value="Phosphate_PstA"/>
</dbReference>
<reference evidence="11 12" key="1">
    <citation type="submission" date="2018-08" db="EMBL/GenBank/DDBJ databases">
        <title>Henriciella mobilis sp. nov., isolated from seawater.</title>
        <authorList>
            <person name="Cheng H."/>
            <person name="Wu Y.-H."/>
            <person name="Xu X.-W."/>
            <person name="Guo L.-L."/>
        </authorList>
    </citation>
    <scope>NUCLEOTIDE SEQUENCE [LARGE SCALE GENOMIC DNA]</scope>
    <source>
        <strain evidence="11 12">CCUG66934</strain>
    </source>
</reference>
<evidence type="ECO:0000256" key="6">
    <source>
        <dbReference type="ARBA" id="ARBA00022692"/>
    </source>
</evidence>
<evidence type="ECO:0000256" key="1">
    <source>
        <dbReference type="ARBA" id="ARBA00004651"/>
    </source>
</evidence>
<evidence type="ECO:0000313" key="12">
    <source>
        <dbReference type="Proteomes" id="UP000265431"/>
    </source>
</evidence>
<evidence type="ECO:0000256" key="2">
    <source>
        <dbReference type="ARBA" id="ARBA00007069"/>
    </source>
</evidence>
<dbReference type="InterPro" id="IPR024573">
    <property type="entry name" value="DUF3333"/>
</dbReference>
<keyword evidence="7 9" id="KW-1133">Transmembrane helix</keyword>
<dbReference type="GO" id="GO:0005315">
    <property type="term" value="F:phosphate transmembrane transporter activity"/>
    <property type="evidence" value="ECO:0007669"/>
    <property type="project" value="InterPro"/>
</dbReference>
<comment type="caution">
    <text evidence="11">The sequence shown here is derived from an EMBL/GenBank/DDBJ whole genome shotgun (WGS) entry which is preliminary data.</text>
</comment>
<dbReference type="Proteomes" id="UP000265431">
    <property type="component" value="Unassembled WGS sequence"/>
</dbReference>
<dbReference type="PROSITE" id="PS50928">
    <property type="entry name" value="ABC_TM1"/>
    <property type="match status" value="1"/>
</dbReference>
<feature type="transmembrane region" description="Helical" evidence="9">
    <location>
        <begin position="35"/>
        <end position="56"/>
    </location>
</feature>
<evidence type="ECO:0000256" key="7">
    <source>
        <dbReference type="ARBA" id="ARBA00022989"/>
    </source>
</evidence>
<comment type="subcellular location">
    <subcellularLocation>
        <location evidence="9">Cell inner membrane</location>
        <topology evidence="9">Multi-pass membrane protein</topology>
    </subcellularLocation>
    <subcellularLocation>
        <location evidence="1">Cell membrane</location>
        <topology evidence="1">Multi-pass membrane protein</topology>
    </subcellularLocation>
</comment>